<reference evidence="1" key="1">
    <citation type="submission" date="2013-12" db="EMBL/GenBank/DDBJ databases">
        <title>The Genome Sequence of Aphanomyces invadans NJM9701.</title>
        <authorList>
            <consortium name="The Broad Institute Genomics Platform"/>
            <person name="Russ C."/>
            <person name="Tyler B."/>
            <person name="van West P."/>
            <person name="Dieguez-Uribeondo J."/>
            <person name="Young S.K."/>
            <person name="Zeng Q."/>
            <person name="Gargeya S."/>
            <person name="Fitzgerald M."/>
            <person name="Abouelleil A."/>
            <person name="Alvarado L."/>
            <person name="Chapman S.B."/>
            <person name="Gainer-Dewar J."/>
            <person name="Goldberg J."/>
            <person name="Griggs A."/>
            <person name="Gujja S."/>
            <person name="Hansen M."/>
            <person name="Howarth C."/>
            <person name="Imamovic A."/>
            <person name="Ireland A."/>
            <person name="Larimer J."/>
            <person name="McCowan C."/>
            <person name="Murphy C."/>
            <person name="Pearson M."/>
            <person name="Poon T.W."/>
            <person name="Priest M."/>
            <person name="Roberts A."/>
            <person name="Saif S."/>
            <person name="Shea T."/>
            <person name="Sykes S."/>
            <person name="Wortman J."/>
            <person name="Nusbaum C."/>
            <person name="Birren B."/>
        </authorList>
    </citation>
    <scope>NUCLEOTIDE SEQUENCE [LARGE SCALE GENOMIC DNA]</scope>
    <source>
        <strain evidence="1">NJM9701</strain>
    </source>
</reference>
<dbReference type="VEuPathDB" id="FungiDB:H310_08464"/>
<evidence type="ECO:0000313" key="1">
    <source>
        <dbReference type="EMBL" id="ETV98992.1"/>
    </source>
</evidence>
<gene>
    <name evidence="1" type="ORF">H310_08464</name>
</gene>
<protein>
    <submittedName>
        <fullName evidence="1">Uncharacterized protein</fullName>
    </submittedName>
</protein>
<dbReference type="OrthoDB" id="10071442at2759"/>
<dbReference type="EMBL" id="KI913968">
    <property type="protein sequence ID" value="ETV98992.1"/>
    <property type="molecule type" value="Genomic_DNA"/>
</dbReference>
<organism evidence="1">
    <name type="scientific">Aphanomyces invadans</name>
    <dbReference type="NCBI Taxonomy" id="157072"/>
    <lineage>
        <taxon>Eukaryota</taxon>
        <taxon>Sar</taxon>
        <taxon>Stramenopiles</taxon>
        <taxon>Oomycota</taxon>
        <taxon>Saprolegniomycetes</taxon>
        <taxon>Saprolegniales</taxon>
        <taxon>Verrucalvaceae</taxon>
        <taxon>Aphanomyces</taxon>
    </lineage>
</organism>
<name>A0A024U076_9STRA</name>
<accession>A0A024U076</accession>
<dbReference type="AlphaFoldDB" id="A0A024U076"/>
<sequence>MRIVEMENACDLHTYCLKREPWCFHKVSFLIDRLHYKNHVNCSSDYRIDNFPFLHDLRTVAYEIVKATPKSVTRQAGFMGADRLLLFTKHYIKSVNQRRVKRVQHEMQLAGLKREVWKSMNVLIQRMQVVMLEEIEAPCTTSNPCVFCL</sequence>
<dbReference type="RefSeq" id="XP_008872420.1">
    <property type="nucleotide sequence ID" value="XM_008874198.1"/>
</dbReference>
<proteinExistence type="predicted"/>
<dbReference type="PANTHER" id="PTHR34305:SF1">
    <property type="entry name" value="SWIM-TYPE DOMAIN-CONTAINING PROTEIN"/>
    <property type="match status" value="1"/>
</dbReference>
<dbReference type="PANTHER" id="PTHR34305">
    <property type="entry name" value="EXPRESSED PROTEIN"/>
    <property type="match status" value="1"/>
</dbReference>
<dbReference type="GeneID" id="20085514"/>